<evidence type="ECO:0000313" key="3">
    <source>
        <dbReference type="Proteomes" id="UP000499080"/>
    </source>
</evidence>
<comment type="caution">
    <text evidence="2">The sequence shown here is derived from an EMBL/GenBank/DDBJ whole genome shotgun (WGS) entry which is preliminary data.</text>
</comment>
<dbReference type="OrthoDB" id="6437614at2759"/>
<sequence length="159" mass="18505">MKERISSIIERPPLGELIGGRTQNTESERNRPPPTTGVGSTTFSTDGEVNWPEEKIERVRVNDELFCVEPEDDWVLPSDRENPRFKRRLWWWWGLEERTDGGGGERKLVGRWRHLFKKGCKIGKWDVARNDLQAFSVLILIQKVLEEVWCDMSICCSCT</sequence>
<evidence type="ECO:0000313" key="2">
    <source>
        <dbReference type="EMBL" id="GBN24138.1"/>
    </source>
</evidence>
<accession>A0A4Y2MAJ6</accession>
<dbReference type="AlphaFoldDB" id="A0A4Y2MAJ6"/>
<evidence type="ECO:0000256" key="1">
    <source>
        <dbReference type="SAM" id="MobiDB-lite"/>
    </source>
</evidence>
<reference evidence="2 3" key="1">
    <citation type="journal article" date="2019" name="Sci. Rep.">
        <title>Orb-weaving spider Araneus ventricosus genome elucidates the spidroin gene catalogue.</title>
        <authorList>
            <person name="Kono N."/>
            <person name="Nakamura H."/>
            <person name="Ohtoshi R."/>
            <person name="Moran D.A.P."/>
            <person name="Shinohara A."/>
            <person name="Yoshida Y."/>
            <person name="Fujiwara M."/>
            <person name="Mori M."/>
            <person name="Tomita M."/>
            <person name="Arakawa K."/>
        </authorList>
    </citation>
    <scope>NUCLEOTIDE SEQUENCE [LARGE SCALE GENOMIC DNA]</scope>
</reference>
<name>A0A4Y2MAJ6_ARAVE</name>
<organism evidence="2 3">
    <name type="scientific">Araneus ventricosus</name>
    <name type="common">Orbweaver spider</name>
    <name type="synonym">Epeira ventricosa</name>
    <dbReference type="NCBI Taxonomy" id="182803"/>
    <lineage>
        <taxon>Eukaryota</taxon>
        <taxon>Metazoa</taxon>
        <taxon>Ecdysozoa</taxon>
        <taxon>Arthropoda</taxon>
        <taxon>Chelicerata</taxon>
        <taxon>Arachnida</taxon>
        <taxon>Araneae</taxon>
        <taxon>Araneomorphae</taxon>
        <taxon>Entelegynae</taxon>
        <taxon>Araneoidea</taxon>
        <taxon>Araneidae</taxon>
        <taxon>Araneus</taxon>
    </lineage>
</organism>
<feature type="region of interest" description="Disordered" evidence="1">
    <location>
        <begin position="12"/>
        <end position="47"/>
    </location>
</feature>
<dbReference type="EMBL" id="BGPR01007080">
    <property type="protein sequence ID" value="GBN24138.1"/>
    <property type="molecule type" value="Genomic_DNA"/>
</dbReference>
<feature type="compositionally biased region" description="Polar residues" evidence="1">
    <location>
        <begin position="37"/>
        <end position="47"/>
    </location>
</feature>
<gene>
    <name evidence="2" type="ORF">AVEN_108438_1</name>
</gene>
<dbReference type="Proteomes" id="UP000499080">
    <property type="component" value="Unassembled WGS sequence"/>
</dbReference>
<keyword evidence="3" id="KW-1185">Reference proteome</keyword>
<protein>
    <submittedName>
        <fullName evidence="2">Uncharacterized protein</fullName>
    </submittedName>
</protein>
<proteinExistence type="predicted"/>